<dbReference type="Proteomes" id="UP000078103">
    <property type="component" value="Unassembled WGS sequence"/>
</dbReference>
<evidence type="ECO:0000313" key="1">
    <source>
        <dbReference type="EMBL" id="OAM23813.1"/>
    </source>
</evidence>
<reference evidence="2" key="1">
    <citation type="submission" date="2016-05" db="EMBL/GenBank/DDBJ databases">
        <title>Draft genome of Corynebacterium afermentans subsp. afermentans LCDC 88199T.</title>
        <authorList>
            <person name="Bernier A.-M."/>
            <person name="Bernard K."/>
        </authorList>
    </citation>
    <scope>NUCLEOTIDE SEQUENCE [LARGE SCALE GENOMIC DNA]</scope>
    <source>
        <strain evidence="2">NML120819</strain>
    </source>
</reference>
<name>A0A1A9RTZ7_EIKCO</name>
<sequence length="306" mass="33141">MIQTELKPVTVYRSTDTGAPQLTGTAGSLKTVLKACLVEGYGSQPALGWEMKYEDNTTGVFKSKDPKSPNAALQVKNSEKFVADLAMMIEPSGLDAARKIATQQSRRFQYQRSGLASNKWILVGHSRAFVLVLAGYYKSRMLWFGDFPSLAVGDTGNCALLYSSDGTANMIGSGQSYQAPYIIGSSSGGNGRVTLAKSYNGLSLGSNDSALSSLCGAWTRAVFPDVITNGLEISECYINESIESRFPLRGLLPGLYCCANNLNTLEEWSSMDNFVGSSDQFFNLGLTDASNPEYSYFLINTTAWRA</sequence>
<dbReference type="AlphaFoldDB" id="A0A1A9RTZ7"/>
<accession>A0A1A9RTZ7</accession>
<gene>
    <name evidence="1" type="ORF">A7P89_02680</name>
</gene>
<evidence type="ECO:0000313" key="2">
    <source>
        <dbReference type="Proteomes" id="UP000078103"/>
    </source>
</evidence>
<organism evidence="1 2">
    <name type="scientific">Eikenella corrodens</name>
    <dbReference type="NCBI Taxonomy" id="539"/>
    <lineage>
        <taxon>Bacteria</taxon>
        <taxon>Pseudomonadati</taxon>
        <taxon>Pseudomonadota</taxon>
        <taxon>Betaproteobacteria</taxon>
        <taxon>Neisseriales</taxon>
        <taxon>Neisseriaceae</taxon>
        <taxon>Eikenella</taxon>
    </lineage>
</organism>
<comment type="caution">
    <text evidence="1">The sequence shown here is derived from an EMBL/GenBank/DDBJ whole genome shotgun (WGS) entry which is preliminary data.</text>
</comment>
<dbReference type="EMBL" id="LXSH01000011">
    <property type="protein sequence ID" value="OAM23813.1"/>
    <property type="molecule type" value="Genomic_DNA"/>
</dbReference>
<dbReference type="RefSeq" id="WP_064105266.1">
    <property type="nucleotide sequence ID" value="NZ_LXSH01000011.1"/>
</dbReference>
<protein>
    <submittedName>
        <fullName evidence="1">Uncharacterized protein</fullName>
    </submittedName>
</protein>
<proteinExistence type="predicted"/>